<evidence type="ECO:0000256" key="1">
    <source>
        <dbReference type="HAMAP-Rule" id="MF_00652"/>
    </source>
</evidence>
<evidence type="ECO:0000313" key="3">
    <source>
        <dbReference type="Proteomes" id="UP000620133"/>
    </source>
</evidence>
<dbReference type="PANTHER" id="PTHR30283">
    <property type="entry name" value="PEROXIDE STRESS RESPONSE PROTEIN YAAA"/>
    <property type="match status" value="1"/>
</dbReference>
<protein>
    <recommendedName>
        <fullName evidence="1">UPF0246 protein MPAN_010910</fullName>
    </recommendedName>
</protein>
<dbReference type="RefSeq" id="WP_176240129.1">
    <property type="nucleotide sequence ID" value="NZ_AP024412.1"/>
</dbReference>
<dbReference type="AlphaFoldDB" id="A0A7U9TIZ8"/>
<sequence>MILFISPAKTFNSTDKSSDQKPIFHTQTKQLVKHLKSLSIDQLKKDMKISEKVALKTHQYYQTFNKHLQPAIYTYYGHQYRFIDIKSFTSEQLTYTNNHLYIMSGLYGLLKPLDLISFYRLEMMDKSFMNLYDFWTPKITSYLKKHHQDDILLNLASNEFGQIIKNLDFVYTVEFYILKNNKPTIHSMEAKKLRGLLTNYIMTHYIKTLDELKLISLDGYTYNASLSSNQSILFTKKG</sequence>
<evidence type="ECO:0000313" key="2">
    <source>
        <dbReference type="EMBL" id="BCR36198.1"/>
    </source>
</evidence>
<keyword evidence="3" id="KW-1185">Reference proteome</keyword>
<comment type="similarity">
    <text evidence="1">Belongs to the UPF0246 family.</text>
</comment>
<dbReference type="PANTHER" id="PTHR30283:SF4">
    <property type="entry name" value="PEROXIDE STRESS RESISTANCE PROTEIN YAAA"/>
    <property type="match status" value="1"/>
</dbReference>
<dbReference type="GO" id="GO:0033194">
    <property type="term" value="P:response to hydroperoxide"/>
    <property type="evidence" value="ECO:0007669"/>
    <property type="project" value="TreeGrafter"/>
</dbReference>
<reference evidence="2" key="1">
    <citation type="submission" date="2021-01" db="EMBL/GenBank/DDBJ databases">
        <title>Draft genome sequence of Acholeplasmataceae bacterium strain Mahy22.</title>
        <authorList>
            <person name="Watanabe M."/>
            <person name="Kojima H."/>
            <person name="Fukui M."/>
        </authorList>
    </citation>
    <scope>NUCLEOTIDE SEQUENCE</scope>
    <source>
        <strain evidence="2">Mahy22</strain>
    </source>
</reference>
<dbReference type="Pfam" id="PF03883">
    <property type="entry name" value="H2O2_YaaD"/>
    <property type="match status" value="1"/>
</dbReference>
<name>A0A7U9TIZ8_9MOLU</name>
<accession>A0A7U9TIZ8</accession>
<dbReference type="GO" id="GO:0005829">
    <property type="term" value="C:cytosol"/>
    <property type="evidence" value="ECO:0007669"/>
    <property type="project" value="TreeGrafter"/>
</dbReference>
<organism evidence="2 3">
    <name type="scientific">Mariniplasma anaerobium</name>
    <dbReference type="NCBI Taxonomy" id="2735436"/>
    <lineage>
        <taxon>Bacteria</taxon>
        <taxon>Bacillati</taxon>
        <taxon>Mycoplasmatota</taxon>
        <taxon>Mollicutes</taxon>
        <taxon>Acholeplasmatales</taxon>
        <taxon>Acholeplasmataceae</taxon>
        <taxon>Mariniplasma</taxon>
    </lineage>
</organism>
<dbReference type="HAMAP" id="MF_00652">
    <property type="entry name" value="UPF0246"/>
    <property type="match status" value="1"/>
</dbReference>
<gene>
    <name evidence="2" type="ORF">MPAN_010910</name>
</gene>
<dbReference type="KEGG" id="manr:MPAN_010910"/>
<dbReference type="InterPro" id="IPR005583">
    <property type="entry name" value="YaaA"/>
</dbReference>
<proteinExistence type="inferred from homology"/>
<dbReference type="EMBL" id="AP024412">
    <property type="protein sequence ID" value="BCR36198.1"/>
    <property type="molecule type" value="Genomic_DNA"/>
</dbReference>
<dbReference type="Proteomes" id="UP000620133">
    <property type="component" value="Chromosome"/>
</dbReference>